<reference evidence="2 3" key="2">
    <citation type="journal article" date="2023" name="Mol. Biol. Evol.">
        <title>Genomics of Secondarily Temperate Adaptation in the Only Non-Antarctic Icefish.</title>
        <authorList>
            <person name="Rivera-Colon A.G."/>
            <person name="Rayamajhi N."/>
            <person name="Minhas B.F."/>
            <person name="Madrigal G."/>
            <person name="Bilyk K.T."/>
            <person name="Yoon V."/>
            <person name="Hune M."/>
            <person name="Gregory S."/>
            <person name="Cheng C.H.C."/>
            <person name="Catchen J.M."/>
        </authorList>
    </citation>
    <scope>NUCLEOTIDE SEQUENCE [LARGE SCALE GENOMIC DNA]</scope>
    <source>
        <strain evidence="2">JMC-PN-2008</strain>
    </source>
</reference>
<evidence type="ECO:0000256" key="1">
    <source>
        <dbReference type="SAM" id="MobiDB-lite"/>
    </source>
</evidence>
<dbReference type="EMBL" id="JAUZQC010000014">
    <property type="protein sequence ID" value="KAK5860480.1"/>
    <property type="molecule type" value="Genomic_DNA"/>
</dbReference>
<evidence type="ECO:0000313" key="2">
    <source>
        <dbReference type="EMBL" id="KAK5860480.1"/>
    </source>
</evidence>
<name>A0AAN7XE99_ELEMC</name>
<keyword evidence="3" id="KW-1185">Reference proteome</keyword>
<feature type="region of interest" description="Disordered" evidence="1">
    <location>
        <begin position="79"/>
        <end position="102"/>
    </location>
</feature>
<proteinExistence type="predicted"/>
<sequence>MQSASCCMMHEVTREKIRGSEDEDETSSSSSSSLSLLSHVLMNHSQLWPRLKEEAFIFRQPCLMDDLALSLRLDVMKRRSKRGRGSHAITHLLTEARHSGST</sequence>
<accession>A0AAN7XE99</accession>
<feature type="region of interest" description="Disordered" evidence="1">
    <location>
        <begin position="1"/>
        <end position="31"/>
    </location>
</feature>
<gene>
    <name evidence="2" type="ORF">PBY51_021954</name>
</gene>
<dbReference type="Proteomes" id="UP001346869">
    <property type="component" value="Unassembled WGS sequence"/>
</dbReference>
<protein>
    <submittedName>
        <fullName evidence="2">Uncharacterized protein</fullName>
    </submittedName>
</protein>
<evidence type="ECO:0000313" key="3">
    <source>
        <dbReference type="Proteomes" id="UP001346869"/>
    </source>
</evidence>
<feature type="compositionally biased region" description="Basic and acidic residues" evidence="1">
    <location>
        <begin position="11"/>
        <end position="20"/>
    </location>
</feature>
<dbReference type="AlphaFoldDB" id="A0AAN7XE99"/>
<comment type="caution">
    <text evidence="2">The sequence shown here is derived from an EMBL/GenBank/DDBJ whole genome shotgun (WGS) entry which is preliminary data.</text>
</comment>
<reference evidence="2 3" key="1">
    <citation type="journal article" date="2023" name="Genes (Basel)">
        <title>Chromosome-Level Genome Assembly and Circadian Gene Repertoire of the Patagonia Blennie Eleginops maclovinus-The Closest Ancestral Proxy of Antarctic Cryonotothenioids.</title>
        <authorList>
            <person name="Cheng C.C."/>
            <person name="Rivera-Colon A.G."/>
            <person name="Minhas B.F."/>
            <person name="Wilson L."/>
            <person name="Rayamajhi N."/>
            <person name="Vargas-Chacoff L."/>
            <person name="Catchen J.M."/>
        </authorList>
    </citation>
    <scope>NUCLEOTIDE SEQUENCE [LARGE SCALE GENOMIC DNA]</scope>
    <source>
        <strain evidence="2">JMC-PN-2008</strain>
    </source>
</reference>
<organism evidence="2 3">
    <name type="scientific">Eleginops maclovinus</name>
    <name type="common">Patagonian blennie</name>
    <name type="synonym">Eleginus maclovinus</name>
    <dbReference type="NCBI Taxonomy" id="56733"/>
    <lineage>
        <taxon>Eukaryota</taxon>
        <taxon>Metazoa</taxon>
        <taxon>Chordata</taxon>
        <taxon>Craniata</taxon>
        <taxon>Vertebrata</taxon>
        <taxon>Euteleostomi</taxon>
        <taxon>Actinopterygii</taxon>
        <taxon>Neopterygii</taxon>
        <taxon>Teleostei</taxon>
        <taxon>Neoteleostei</taxon>
        <taxon>Acanthomorphata</taxon>
        <taxon>Eupercaria</taxon>
        <taxon>Perciformes</taxon>
        <taxon>Notothenioidei</taxon>
        <taxon>Eleginopidae</taxon>
        <taxon>Eleginops</taxon>
    </lineage>
</organism>